<gene>
    <name evidence="2" type="ORF">PSTT_05278</name>
</gene>
<dbReference type="AlphaFoldDB" id="A0A2S4VPK3"/>
<protein>
    <submittedName>
        <fullName evidence="2">Uncharacterized protein</fullName>
    </submittedName>
</protein>
<feature type="region of interest" description="Disordered" evidence="1">
    <location>
        <begin position="54"/>
        <end position="89"/>
    </location>
</feature>
<keyword evidence="3" id="KW-1185">Reference proteome</keyword>
<name>A0A2S4VPK3_9BASI</name>
<proteinExistence type="predicted"/>
<organism evidence="2 3">
    <name type="scientific">Puccinia striiformis</name>
    <dbReference type="NCBI Taxonomy" id="27350"/>
    <lineage>
        <taxon>Eukaryota</taxon>
        <taxon>Fungi</taxon>
        <taxon>Dikarya</taxon>
        <taxon>Basidiomycota</taxon>
        <taxon>Pucciniomycotina</taxon>
        <taxon>Pucciniomycetes</taxon>
        <taxon>Pucciniales</taxon>
        <taxon>Pucciniaceae</taxon>
        <taxon>Puccinia</taxon>
    </lineage>
</organism>
<dbReference type="EMBL" id="PKSL01000038">
    <property type="protein sequence ID" value="POW11476.1"/>
    <property type="molecule type" value="Genomic_DNA"/>
</dbReference>
<sequence>MVVFAAPLAAAELPISDAPMCGPSTMETKPKRRPRPKKLDLIEPVTKASIATPLVNSPIAHPPISDNPTTVPPTIVTQPTKPKIPIRPKKVGKILPPAEVMFPDTLIPDNPTLKTQRKKRHRSHKVGPLEPLTTVVPAIQTLLLPNVGLPEKPRKTSSQNLLPPLLPSSPSSS</sequence>
<feature type="compositionally biased region" description="Low complexity" evidence="1">
    <location>
        <begin position="68"/>
        <end position="83"/>
    </location>
</feature>
<feature type="region of interest" description="Disordered" evidence="1">
    <location>
        <begin position="148"/>
        <end position="173"/>
    </location>
</feature>
<evidence type="ECO:0000256" key="1">
    <source>
        <dbReference type="SAM" id="MobiDB-lite"/>
    </source>
</evidence>
<accession>A0A2S4VPK3</accession>
<feature type="compositionally biased region" description="Basic residues" evidence="1">
    <location>
        <begin position="115"/>
        <end position="125"/>
    </location>
</feature>
<dbReference type="Proteomes" id="UP000239156">
    <property type="component" value="Unassembled WGS sequence"/>
</dbReference>
<reference evidence="2" key="1">
    <citation type="submission" date="2017-12" db="EMBL/GenBank/DDBJ databases">
        <title>Gene loss provides genomic basis for host adaptation in cereal stripe rust fungi.</title>
        <authorList>
            <person name="Xia C."/>
        </authorList>
    </citation>
    <scope>NUCLEOTIDE SEQUENCE [LARGE SCALE GENOMIC DNA]</scope>
    <source>
        <strain evidence="2">93-210</strain>
    </source>
</reference>
<dbReference type="VEuPathDB" id="FungiDB:PSTT_05278"/>
<feature type="region of interest" description="Disordered" evidence="1">
    <location>
        <begin position="102"/>
        <end position="129"/>
    </location>
</feature>
<comment type="caution">
    <text evidence="2">The sequence shown here is derived from an EMBL/GenBank/DDBJ whole genome shotgun (WGS) entry which is preliminary data.</text>
</comment>
<feature type="region of interest" description="Disordered" evidence="1">
    <location>
        <begin position="20"/>
        <end position="41"/>
    </location>
</feature>
<evidence type="ECO:0000313" key="2">
    <source>
        <dbReference type="EMBL" id="POW11476.1"/>
    </source>
</evidence>
<evidence type="ECO:0000313" key="3">
    <source>
        <dbReference type="Proteomes" id="UP000239156"/>
    </source>
</evidence>